<keyword evidence="3" id="KW-1185">Reference proteome</keyword>
<dbReference type="InterPro" id="IPR012674">
    <property type="entry name" value="Calycin"/>
</dbReference>
<feature type="signal peptide" evidence="1">
    <location>
        <begin position="1"/>
        <end position="20"/>
    </location>
</feature>
<keyword evidence="1" id="KW-0732">Signal</keyword>
<dbReference type="EMBL" id="BRZM01000057">
    <property type="protein sequence ID" value="GLD63038.1"/>
    <property type="molecule type" value="Genomic_DNA"/>
</dbReference>
<accession>A0AAD3MZH4</accession>
<name>A0AAD3MZH4_LATJO</name>
<sequence length="151" mass="16773">MMKTLCVAVVVLSLTSVSQSASLACERLLKPVDKGPDLSGRWYVKAMSSDICVAPVVYTLWPSIAVDITSKDIPNIYQFDFKMNMYGYCHNHSSTLFFDGTNTIFDVESNNAPTNVQNVLLQSGCPDCLVMKGWTTINTLMLYSKENRGIK</sequence>
<gene>
    <name evidence="2" type="ORF">AKAME5_001469200</name>
</gene>
<comment type="caution">
    <text evidence="2">The sequence shown here is derived from an EMBL/GenBank/DDBJ whole genome shotgun (WGS) entry which is preliminary data.</text>
</comment>
<feature type="chain" id="PRO_5042093169" evidence="1">
    <location>
        <begin position="21"/>
        <end position="151"/>
    </location>
</feature>
<dbReference type="Proteomes" id="UP001279410">
    <property type="component" value="Unassembled WGS sequence"/>
</dbReference>
<evidence type="ECO:0000313" key="3">
    <source>
        <dbReference type="Proteomes" id="UP001279410"/>
    </source>
</evidence>
<evidence type="ECO:0000256" key="1">
    <source>
        <dbReference type="SAM" id="SignalP"/>
    </source>
</evidence>
<protein>
    <submittedName>
        <fullName evidence="2">Uncharacterized protein</fullName>
    </submittedName>
</protein>
<proteinExistence type="predicted"/>
<dbReference type="Gene3D" id="2.40.128.20">
    <property type="match status" value="1"/>
</dbReference>
<organism evidence="2 3">
    <name type="scientific">Lates japonicus</name>
    <name type="common">Japanese lates</name>
    <dbReference type="NCBI Taxonomy" id="270547"/>
    <lineage>
        <taxon>Eukaryota</taxon>
        <taxon>Metazoa</taxon>
        <taxon>Chordata</taxon>
        <taxon>Craniata</taxon>
        <taxon>Vertebrata</taxon>
        <taxon>Euteleostomi</taxon>
        <taxon>Actinopterygii</taxon>
        <taxon>Neopterygii</taxon>
        <taxon>Teleostei</taxon>
        <taxon>Neoteleostei</taxon>
        <taxon>Acanthomorphata</taxon>
        <taxon>Carangaria</taxon>
        <taxon>Carangaria incertae sedis</taxon>
        <taxon>Centropomidae</taxon>
        <taxon>Lates</taxon>
    </lineage>
</organism>
<dbReference type="PROSITE" id="PS51257">
    <property type="entry name" value="PROKAR_LIPOPROTEIN"/>
    <property type="match status" value="1"/>
</dbReference>
<reference evidence="2" key="1">
    <citation type="submission" date="2022-08" db="EMBL/GenBank/DDBJ databases">
        <title>Genome sequencing of akame (Lates japonicus).</title>
        <authorList>
            <person name="Hashiguchi Y."/>
            <person name="Takahashi H."/>
        </authorList>
    </citation>
    <scope>NUCLEOTIDE SEQUENCE</scope>
    <source>
        <strain evidence="2">Kochi</strain>
    </source>
</reference>
<evidence type="ECO:0000313" key="2">
    <source>
        <dbReference type="EMBL" id="GLD63038.1"/>
    </source>
</evidence>
<dbReference type="AlphaFoldDB" id="A0AAD3MZH4"/>